<protein>
    <submittedName>
        <fullName evidence="1">Uncharacterized protein</fullName>
    </submittedName>
</protein>
<reference evidence="1" key="1">
    <citation type="submission" date="2023-07" db="EMBL/GenBank/DDBJ databases">
        <title>Sorghum-associated microbial communities from plants grown in Nebraska, USA.</title>
        <authorList>
            <person name="Schachtman D."/>
        </authorList>
    </citation>
    <scope>NUCLEOTIDE SEQUENCE</scope>
    <source>
        <strain evidence="1">3432</strain>
    </source>
</reference>
<accession>A0AAW8M490</accession>
<evidence type="ECO:0000313" key="2">
    <source>
        <dbReference type="Proteomes" id="UP001252613"/>
    </source>
</evidence>
<organism evidence="1 2">
    <name type="scientific">Pseudomonas brassicacearum</name>
    <dbReference type="NCBI Taxonomy" id="930166"/>
    <lineage>
        <taxon>Bacteria</taxon>
        <taxon>Pseudomonadati</taxon>
        <taxon>Pseudomonadota</taxon>
        <taxon>Gammaproteobacteria</taxon>
        <taxon>Pseudomonadales</taxon>
        <taxon>Pseudomonadaceae</taxon>
        <taxon>Pseudomonas</taxon>
    </lineage>
</organism>
<dbReference type="AlphaFoldDB" id="A0AAW8M490"/>
<dbReference type="RefSeq" id="WP_310355938.1">
    <property type="nucleotide sequence ID" value="NZ_JAVDVC010000001.1"/>
</dbReference>
<evidence type="ECO:0000313" key="1">
    <source>
        <dbReference type="EMBL" id="MDR6956525.1"/>
    </source>
</evidence>
<dbReference type="EMBL" id="JAVDVC010000001">
    <property type="protein sequence ID" value="MDR6956525.1"/>
    <property type="molecule type" value="Genomic_DNA"/>
</dbReference>
<gene>
    <name evidence="1" type="ORF">J2W43_000488</name>
</gene>
<dbReference type="Proteomes" id="UP001252613">
    <property type="component" value="Unassembled WGS sequence"/>
</dbReference>
<sequence length="152" mass="16654">MNSQSFFIPKEKTLKATGNSFIWNLGTGPVSAESTLFYLHTYPPTGEKSWSISGGTGSAPEENYFSFGFSIPYVSDEIMDASYTVEGGLRFRHVHSIPAPPDFYGFQAVSADKAELTIRLDPIKGTAKGDFTALFKTYRLNPTGTFDLTLGD</sequence>
<proteinExistence type="predicted"/>
<name>A0AAW8M490_9PSED</name>
<comment type="caution">
    <text evidence="1">The sequence shown here is derived from an EMBL/GenBank/DDBJ whole genome shotgun (WGS) entry which is preliminary data.</text>
</comment>